<evidence type="ECO:0000313" key="1">
    <source>
        <dbReference type="EMBL" id="GEP94984.1"/>
    </source>
</evidence>
<dbReference type="RefSeq" id="WP_146858856.1">
    <property type="nucleotide sequence ID" value="NZ_BKAU01000001.1"/>
</dbReference>
<keyword evidence="2" id="KW-1185">Reference proteome</keyword>
<name>A0A512RH43_9BACT</name>
<evidence type="ECO:0008006" key="3">
    <source>
        <dbReference type="Google" id="ProtNLM"/>
    </source>
</evidence>
<protein>
    <recommendedName>
        <fullName evidence="3">Lipoprotein</fullName>
    </recommendedName>
</protein>
<dbReference type="Proteomes" id="UP000321436">
    <property type="component" value="Unassembled WGS sequence"/>
</dbReference>
<dbReference type="EMBL" id="BKAU01000001">
    <property type="protein sequence ID" value="GEP94984.1"/>
    <property type="molecule type" value="Genomic_DNA"/>
</dbReference>
<comment type="caution">
    <text evidence="1">The sequence shown here is derived from an EMBL/GenBank/DDBJ whole genome shotgun (WGS) entry which is preliminary data.</text>
</comment>
<organism evidence="1 2">
    <name type="scientific">Chitinophaga cymbidii</name>
    <dbReference type="NCBI Taxonomy" id="1096750"/>
    <lineage>
        <taxon>Bacteria</taxon>
        <taxon>Pseudomonadati</taxon>
        <taxon>Bacteroidota</taxon>
        <taxon>Chitinophagia</taxon>
        <taxon>Chitinophagales</taxon>
        <taxon>Chitinophagaceae</taxon>
        <taxon>Chitinophaga</taxon>
    </lineage>
</organism>
<dbReference type="AlphaFoldDB" id="A0A512RH43"/>
<reference evidence="1 2" key="1">
    <citation type="submission" date="2019-07" db="EMBL/GenBank/DDBJ databases">
        <title>Whole genome shotgun sequence of Chitinophaga cymbidii NBRC 109752.</title>
        <authorList>
            <person name="Hosoyama A."/>
            <person name="Uohara A."/>
            <person name="Ohji S."/>
            <person name="Ichikawa N."/>
        </authorList>
    </citation>
    <scope>NUCLEOTIDE SEQUENCE [LARGE SCALE GENOMIC DNA]</scope>
    <source>
        <strain evidence="1 2">NBRC 109752</strain>
    </source>
</reference>
<sequence length="287" mass="32285">MKTPLQLAALAAVLAVSGCIKDPHPPVPEPEPSTNPGWLIVKWVQLDVYEQFFPDPEGPPNTISKRESRIHYNAHYKPLAQEVYASAVNDTANLQRIQVDSFFYDASHRMVEARKYSGSGPTLQAVIKFSFSGSDTIPSASSYLSTYNGSETTTRYVYLADEVLAIGEDAKTGADDTTRYIFENGNYMRYVNSLGEFEDYLDYKSAPNPRLRFNVPHGGVIIMPMLHGDVIRLSRNHHGDKMWFDEMVGDPALNAQGLVSEARFTNPYTIGNKYHIVRYEYDDDVLK</sequence>
<accession>A0A512RH43</accession>
<gene>
    <name evidence="1" type="ORF">CCY01nite_12440</name>
</gene>
<evidence type="ECO:0000313" key="2">
    <source>
        <dbReference type="Proteomes" id="UP000321436"/>
    </source>
</evidence>
<dbReference type="PROSITE" id="PS51257">
    <property type="entry name" value="PROKAR_LIPOPROTEIN"/>
    <property type="match status" value="1"/>
</dbReference>
<proteinExistence type="predicted"/>